<dbReference type="InterPro" id="IPR050557">
    <property type="entry name" value="RTX_toxin/Mannuronan_C5-epim"/>
</dbReference>
<dbReference type="InterPro" id="IPR003886">
    <property type="entry name" value="NIDO_dom"/>
</dbReference>
<feature type="domain" description="NIDO" evidence="9">
    <location>
        <begin position="97"/>
        <end position="241"/>
    </location>
</feature>
<gene>
    <name evidence="10" type="ORF">E2C06_06845</name>
</gene>
<keyword evidence="3" id="KW-0964">Secreted</keyword>
<feature type="region of interest" description="Disordered" evidence="8">
    <location>
        <begin position="280"/>
        <end position="354"/>
    </location>
</feature>
<dbReference type="GO" id="GO:0005576">
    <property type="term" value="C:extracellular region"/>
    <property type="evidence" value="ECO:0007669"/>
    <property type="project" value="UniProtKB-SubCell"/>
</dbReference>
<evidence type="ECO:0000256" key="5">
    <source>
        <dbReference type="ARBA" id="ARBA00022737"/>
    </source>
</evidence>
<evidence type="ECO:0000313" key="10">
    <source>
        <dbReference type="EMBL" id="TDH63539.1"/>
    </source>
</evidence>
<comment type="caution">
    <text evidence="10">The sequence shown here is derived from an EMBL/GenBank/DDBJ whole genome shotgun (WGS) entry which is preliminary data.</text>
</comment>
<dbReference type="InterPro" id="IPR011049">
    <property type="entry name" value="Serralysin-like_metalloprot_C"/>
</dbReference>
<dbReference type="InterPro" id="IPR003995">
    <property type="entry name" value="RTX_toxin_determinant-A"/>
</dbReference>
<reference evidence="10 11" key="1">
    <citation type="journal article" date="2016" name="J. Microbiol.">
        <title>Dankookia rubra gen. nov., sp. nov., an alphaproteobacterium isolated from sediment of a shallow stream.</title>
        <authorList>
            <person name="Kim W.H."/>
            <person name="Kim D.H."/>
            <person name="Kang K."/>
            <person name="Ahn T.Y."/>
        </authorList>
    </citation>
    <scope>NUCLEOTIDE SEQUENCE [LARGE SCALE GENOMIC DNA]</scope>
    <source>
        <strain evidence="10 11">JCM30602</strain>
    </source>
</reference>
<evidence type="ECO:0000256" key="3">
    <source>
        <dbReference type="ARBA" id="ARBA00022525"/>
    </source>
</evidence>
<dbReference type="InterPro" id="IPR018511">
    <property type="entry name" value="Hemolysin-typ_Ca-bd_CS"/>
</dbReference>
<dbReference type="GO" id="GO:0016020">
    <property type="term" value="C:membrane"/>
    <property type="evidence" value="ECO:0007669"/>
    <property type="project" value="UniProtKB-SubCell"/>
</dbReference>
<feature type="compositionally biased region" description="Gly residues" evidence="8">
    <location>
        <begin position="294"/>
        <end position="307"/>
    </location>
</feature>
<dbReference type="SUPFAM" id="SSF51120">
    <property type="entry name" value="beta-Roll"/>
    <property type="match status" value="5"/>
</dbReference>
<dbReference type="GO" id="GO:0090729">
    <property type="term" value="F:toxin activity"/>
    <property type="evidence" value="ECO:0007669"/>
    <property type="project" value="UniProtKB-KW"/>
</dbReference>
<dbReference type="PROSITE" id="PS00330">
    <property type="entry name" value="HEMOLYSIN_CALCIUM"/>
    <property type="match status" value="10"/>
</dbReference>
<keyword evidence="7" id="KW-0472">Membrane</keyword>
<accession>A0A4R5QL20</accession>
<dbReference type="PANTHER" id="PTHR38340:SF1">
    <property type="entry name" value="S-LAYER PROTEIN"/>
    <property type="match status" value="1"/>
</dbReference>
<dbReference type="Pfam" id="PF06119">
    <property type="entry name" value="NIDO"/>
    <property type="match status" value="1"/>
</dbReference>
<dbReference type="Proteomes" id="UP000295096">
    <property type="component" value="Unassembled WGS sequence"/>
</dbReference>
<evidence type="ECO:0000256" key="7">
    <source>
        <dbReference type="ARBA" id="ARBA00023136"/>
    </source>
</evidence>
<dbReference type="PROSITE" id="PS51220">
    <property type="entry name" value="NIDO"/>
    <property type="match status" value="1"/>
</dbReference>
<proteinExistence type="predicted"/>
<keyword evidence="4" id="KW-0800">Toxin</keyword>
<evidence type="ECO:0000256" key="4">
    <source>
        <dbReference type="ARBA" id="ARBA00022656"/>
    </source>
</evidence>
<dbReference type="AlphaFoldDB" id="A0A4R5QL20"/>
<dbReference type="GO" id="GO:0005509">
    <property type="term" value="F:calcium ion binding"/>
    <property type="evidence" value="ECO:0007669"/>
    <property type="project" value="InterPro"/>
</dbReference>
<dbReference type="PRINTS" id="PR00313">
    <property type="entry name" value="CABNDNGRPT"/>
</dbReference>
<dbReference type="InterPro" id="IPR001343">
    <property type="entry name" value="Hemolysn_Ca-bd"/>
</dbReference>
<keyword evidence="11" id="KW-1185">Reference proteome</keyword>
<dbReference type="EMBL" id="SMSJ01000005">
    <property type="protein sequence ID" value="TDH63539.1"/>
    <property type="molecule type" value="Genomic_DNA"/>
</dbReference>
<dbReference type="Gene3D" id="2.150.10.10">
    <property type="entry name" value="Serralysin-like metalloprotease, C-terminal"/>
    <property type="match status" value="6"/>
</dbReference>
<evidence type="ECO:0000256" key="8">
    <source>
        <dbReference type="SAM" id="MobiDB-lite"/>
    </source>
</evidence>
<dbReference type="OrthoDB" id="7270858at2"/>
<dbReference type="RefSeq" id="WP_133287836.1">
    <property type="nucleotide sequence ID" value="NZ_SMSJ01000005.1"/>
</dbReference>
<comment type="subcellular location">
    <subcellularLocation>
        <location evidence="1">Membrane</location>
    </subcellularLocation>
    <subcellularLocation>
        <location evidence="2">Secreted</location>
    </subcellularLocation>
</comment>
<dbReference type="Pfam" id="PF00353">
    <property type="entry name" value="HemolysinCabind"/>
    <property type="match status" value="6"/>
</dbReference>
<name>A0A4R5QL20_9PROT</name>
<evidence type="ECO:0000256" key="2">
    <source>
        <dbReference type="ARBA" id="ARBA00004613"/>
    </source>
</evidence>
<organism evidence="10 11">
    <name type="scientific">Dankookia rubra</name>
    <dbReference type="NCBI Taxonomy" id="1442381"/>
    <lineage>
        <taxon>Bacteria</taxon>
        <taxon>Pseudomonadati</taxon>
        <taxon>Pseudomonadota</taxon>
        <taxon>Alphaproteobacteria</taxon>
        <taxon>Acetobacterales</taxon>
        <taxon>Roseomonadaceae</taxon>
        <taxon>Dankookia</taxon>
    </lineage>
</organism>
<sequence>MTLSATALSYLTTGPELITGLGGGAGFGEFSLAATDDGSSAAIDITSIFGADGLNFFGTSHASLYVNNNGNISFNSTLSAFTPFGLTNAGNVPIIAGFFADVDTRGATGTISSGGNSTGSNSVHYDLDTANGVFTATWDDVGYFNRKVNKVNAFQIQLIDEGGGDFDIVLRYEGIDWTAGDFSGGSNGLGGTAARLGFSAGDGINYRELPAAGVQQDLLDLEQTAGNTGINGLWVFQVRNAAAGDSTVTGSAGDDIAAGSGGANELSGLGGNDALQGLEGDDLLRGGADADTLDGGGGNDTLSGGAGADRLVGGTGSDTTDYSDSGAAVDIDLQAGTGTGGDAEGDTLSGIENIAGSSDGDTLGGDGAANLLQGLDGADGLSGADGDDTLQGGAEADTLDGGTGADRLEGGTGDDLYYVDGQSDTIVELSGGGSDSVVASADYHLSAWIEALELATGAGAIAGAGNDLANTLTGNESDNTLRGGAGADSLHGDDGNDMLVGGAGEDSLDGGAGNDTVAYLGSRAAVDVNLTAGTGSGGEAADDTLSAIENVTGSAFNDTLTGTAGANLLRGMAGDDQLLGMAGDDTLIGAEGEDTLQGGDGADRLVGGQGNDTYVVQDLADRIIEAANQGTDTVIATLGTAGSLYLTANVENLALLGGVNANGVGQGLDNALTGNAGANRLLGHGGDDTLDGGAGNDTLYGGAGADDFHYAAGGGRDILGDFAPGTDQLFLVGTAFADFAAVMAATGMIRGDAIINFGSGNVLILKDVAKADLQASDFAFA</sequence>
<dbReference type="PRINTS" id="PR01488">
    <property type="entry name" value="RTXTOXINA"/>
</dbReference>
<feature type="region of interest" description="Disordered" evidence="8">
    <location>
        <begin position="380"/>
        <end position="413"/>
    </location>
</feature>
<dbReference type="GO" id="GO:0007160">
    <property type="term" value="P:cell-matrix adhesion"/>
    <property type="evidence" value="ECO:0007669"/>
    <property type="project" value="InterPro"/>
</dbReference>
<keyword evidence="6" id="KW-0843">Virulence</keyword>
<dbReference type="SMART" id="SM00539">
    <property type="entry name" value="NIDO"/>
    <property type="match status" value="1"/>
</dbReference>
<protein>
    <recommendedName>
        <fullName evidence="9">NIDO domain-containing protein</fullName>
    </recommendedName>
</protein>
<evidence type="ECO:0000259" key="9">
    <source>
        <dbReference type="PROSITE" id="PS51220"/>
    </source>
</evidence>
<evidence type="ECO:0000256" key="1">
    <source>
        <dbReference type="ARBA" id="ARBA00004370"/>
    </source>
</evidence>
<dbReference type="PANTHER" id="PTHR38340">
    <property type="entry name" value="S-LAYER PROTEIN"/>
    <property type="match status" value="1"/>
</dbReference>
<evidence type="ECO:0000256" key="6">
    <source>
        <dbReference type="ARBA" id="ARBA00023026"/>
    </source>
</evidence>
<evidence type="ECO:0000313" key="11">
    <source>
        <dbReference type="Proteomes" id="UP000295096"/>
    </source>
</evidence>
<keyword evidence="5" id="KW-0677">Repeat</keyword>